<name>A0ABM3HHD9_9MYRT</name>
<keyword evidence="1" id="KW-0812">Transmembrane</keyword>
<sequence length="613" mass="69044">MGNMDILAKAKSLWMKFNVRGAILTSLSLQVFLVLFAPIRKRCSNRGFMMLVWSAYLGADLVANYALGLISRAQITGGAPDSKADAYSDLLAFWAPFLLLHLGGQDTITAFALEDNELWHRHLLNLLFQLGVAGYVFFQSFPSSKLIVPTVFIFVGGTIKYIERIRALHLASFSKFQDSLLPRTYFVEEDNSTRNLAMALESKFQSEHVGAEDVNILDDRTVIQKAFFCFTAFKGLLVDLTFSFNKREISHRFFGSRAAEDAFQVIKAELNFFYDVLYTKAAVVHCPTGYFFRAISVGCIVAAFASFYVLNKRGFHEYDMQIAYTLLLGAIGLEFVALGRLICSDWTIANLSRPEGLGRRLLNGSIFIEALLKFKSKSSPFALHILHARWSKSIFQYNFLDSGLVKWPKCIEKLLGITSLEEFFDDLRFGRVKQYSETLGELIFEELKRKASWGSTNEICASRGKWALEHTKSESHCENLLPFVCDVDYGKSLLMWHIATDVCYHTDESPSPHRHASKVLSDYLYYLMIKQPKMTSAGAAIDQIRFRDTCAQADVLFDGLSSRKWTTRGNACRTLLSVATGLVPHAVTEETSKSALLDAVVLAKELGNFEDEK</sequence>
<feature type="transmembrane region" description="Helical" evidence="1">
    <location>
        <begin position="91"/>
        <end position="111"/>
    </location>
</feature>
<feature type="domain" description="DUF4220" evidence="2">
    <location>
        <begin position="53"/>
        <end position="401"/>
    </location>
</feature>
<dbReference type="GeneID" id="115748490"/>
<feature type="transmembrane region" description="Helical" evidence="1">
    <location>
        <begin position="322"/>
        <end position="343"/>
    </location>
</feature>
<dbReference type="InterPro" id="IPR025315">
    <property type="entry name" value="DUF4220"/>
</dbReference>
<dbReference type="Proteomes" id="UP000827889">
    <property type="component" value="Chromosome 6"/>
</dbReference>
<protein>
    <submittedName>
        <fullName evidence="4">Uncharacterized protein LOC115748490</fullName>
    </submittedName>
</protein>
<evidence type="ECO:0000313" key="3">
    <source>
        <dbReference type="Proteomes" id="UP000827889"/>
    </source>
</evidence>
<feature type="transmembrane region" description="Helical" evidence="1">
    <location>
        <begin position="51"/>
        <end position="71"/>
    </location>
</feature>
<organism evidence="3 4">
    <name type="scientific">Rhodamnia argentea</name>
    <dbReference type="NCBI Taxonomy" id="178133"/>
    <lineage>
        <taxon>Eukaryota</taxon>
        <taxon>Viridiplantae</taxon>
        <taxon>Streptophyta</taxon>
        <taxon>Embryophyta</taxon>
        <taxon>Tracheophyta</taxon>
        <taxon>Spermatophyta</taxon>
        <taxon>Magnoliopsida</taxon>
        <taxon>eudicotyledons</taxon>
        <taxon>Gunneridae</taxon>
        <taxon>Pentapetalae</taxon>
        <taxon>rosids</taxon>
        <taxon>malvids</taxon>
        <taxon>Myrtales</taxon>
        <taxon>Myrtaceae</taxon>
        <taxon>Myrtoideae</taxon>
        <taxon>Myrteae</taxon>
        <taxon>Australasian group</taxon>
        <taxon>Rhodamnia</taxon>
    </lineage>
</organism>
<keyword evidence="1" id="KW-1133">Transmembrane helix</keyword>
<feature type="transmembrane region" description="Helical" evidence="1">
    <location>
        <begin position="20"/>
        <end position="39"/>
    </location>
</feature>
<keyword evidence="3" id="KW-1185">Reference proteome</keyword>
<evidence type="ECO:0000259" key="2">
    <source>
        <dbReference type="Pfam" id="PF13968"/>
    </source>
</evidence>
<dbReference type="Pfam" id="PF13968">
    <property type="entry name" value="DUF4220"/>
    <property type="match status" value="1"/>
</dbReference>
<proteinExistence type="predicted"/>
<feature type="transmembrane region" description="Helical" evidence="1">
    <location>
        <begin position="290"/>
        <end position="310"/>
    </location>
</feature>
<reference evidence="4" key="1">
    <citation type="submission" date="2025-08" db="UniProtKB">
        <authorList>
            <consortium name="RefSeq"/>
        </authorList>
    </citation>
    <scope>IDENTIFICATION</scope>
    <source>
        <tissue evidence="4">Leaf</tissue>
    </source>
</reference>
<dbReference type="RefSeq" id="XP_048136022.1">
    <property type="nucleotide sequence ID" value="XM_048280065.1"/>
</dbReference>
<dbReference type="PANTHER" id="PTHR31325">
    <property type="entry name" value="OS01G0798800 PROTEIN-RELATED"/>
    <property type="match status" value="1"/>
</dbReference>
<keyword evidence="1" id="KW-0472">Membrane</keyword>
<evidence type="ECO:0000256" key="1">
    <source>
        <dbReference type="SAM" id="Phobius"/>
    </source>
</evidence>
<gene>
    <name evidence="4" type="primary">LOC115748490</name>
</gene>
<evidence type="ECO:0000313" key="4">
    <source>
        <dbReference type="RefSeq" id="XP_048136022.1"/>
    </source>
</evidence>
<accession>A0ABM3HHD9</accession>